<dbReference type="Gene3D" id="3.50.30.30">
    <property type="match status" value="1"/>
</dbReference>
<comment type="subcellular location">
    <subcellularLocation>
        <location evidence="1">Endoplasmic reticulum</location>
    </subcellularLocation>
    <subcellularLocation>
        <location evidence="3">Golgi apparatus</location>
    </subcellularLocation>
    <subcellularLocation>
        <location evidence="2">Lysosome</location>
    </subcellularLocation>
    <subcellularLocation>
        <location evidence="4">Secreted</location>
    </subcellularLocation>
</comment>
<keyword evidence="8" id="KW-0645">Protease</keyword>
<keyword evidence="16" id="KW-0865">Zymogen</keyword>
<dbReference type="GO" id="GO:0005764">
    <property type="term" value="C:lysosome"/>
    <property type="evidence" value="ECO:0007669"/>
    <property type="project" value="UniProtKB-SubCell"/>
</dbReference>
<keyword evidence="13" id="KW-0862">Zinc</keyword>
<evidence type="ECO:0000256" key="13">
    <source>
        <dbReference type="ARBA" id="ARBA00022833"/>
    </source>
</evidence>
<dbReference type="Gene3D" id="3.40.630.10">
    <property type="entry name" value="Zn peptidases"/>
    <property type="match status" value="1"/>
</dbReference>
<evidence type="ECO:0000313" key="23">
    <source>
        <dbReference type="EMBL" id="TDR22755.1"/>
    </source>
</evidence>
<keyword evidence="14" id="KW-0333">Golgi apparatus</keyword>
<dbReference type="PANTHER" id="PTHR12053">
    <property type="entry name" value="PROTEASE FAMILY M28 PLASMA GLUTAMATE CARBOXYPEPTIDASE-RELATED"/>
    <property type="match status" value="1"/>
</dbReference>
<dbReference type="GO" id="GO:0004180">
    <property type="term" value="F:carboxypeptidase activity"/>
    <property type="evidence" value="ECO:0007669"/>
    <property type="project" value="UniProtKB-KW"/>
</dbReference>
<feature type="signal peptide" evidence="21">
    <location>
        <begin position="1"/>
        <end position="19"/>
    </location>
</feature>
<evidence type="ECO:0000256" key="12">
    <source>
        <dbReference type="ARBA" id="ARBA00022824"/>
    </source>
</evidence>
<dbReference type="EMBL" id="SNZB01000002">
    <property type="protein sequence ID" value="TDR22755.1"/>
    <property type="molecule type" value="Genomic_DNA"/>
</dbReference>
<reference evidence="23 24" key="1">
    <citation type="submission" date="2019-03" db="EMBL/GenBank/DDBJ databases">
        <title>Genomic Encyclopedia of Type Strains, Phase IV (KMG-IV): sequencing the most valuable type-strain genomes for metagenomic binning, comparative biology and taxonomic classification.</title>
        <authorList>
            <person name="Goeker M."/>
        </authorList>
    </citation>
    <scope>NUCLEOTIDE SEQUENCE [LARGE SCALE GENOMIC DNA]</scope>
    <source>
        <strain evidence="23 24">DSM 25488</strain>
    </source>
</reference>
<dbReference type="InterPro" id="IPR007484">
    <property type="entry name" value="Peptidase_M28"/>
</dbReference>
<evidence type="ECO:0000256" key="20">
    <source>
        <dbReference type="ARBA" id="ARBA00033328"/>
    </source>
</evidence>
<evidence type="ECO:0000256" key="4">
    <source>
        <dbReference type="ARBA" id="ARBA00004613"/>
    </source>
</evidence>
<name>A0A4R6XS55_9GAMM</name>
<evidence type="ECO:0000256" key="11">
    <source>
        <dbReference type="ARBA" id="ARBA00022801"/>
    </source>
</evidence>
<evidence type="ECO:0000313" key="24">
    <source>
        <dbReference type="Proteomes" id="UP000295724"/>
    </source>
</evidence>
<evidence type="ECO:0000256" key="14">
    <source>
        <dbReference type="ARBA" id="ARBA00023034"/>
    </source>
</evidence>
<protein>
    <recommendedName>
        <fullName evidence="5">Carboxypeptidase Q</fullName>
    </recommendedName>
    <alternativeName>
        <fullName evidence="20">Plasma glutamate carboxypeptidase</fullName>
    </alternativeName>
</protein>
<keyword evidence="15" id="KW-0482">Metalloprotease</keyword>
<keyword evidence="10 21" id="KW-0732">Signal</keyword>
<feature type="domain" description="Peptidase M28" evidence="22">
    <location>
        <begin position="262"/>
        <end position="448"/>
    </location>
</feature>
<dbReference type="Proteomes" id="UP000295724">
    <property type="component" value="Unassembled WGS sequence"/>
</dbReference>
<evidence type="ECO:0000256" key="3">
    <source>
        <dbReference type="ARBA" id="ARBA00004555"/>
    </source>
</evidence>
<evidence type="ECO:0000256" key="21">
    <source>
        <dbReference type="SAM" id="SignalP"/>
    </source>
</evidence>
<dbReference type="GO" id="GO:0070573">
    <property type="term" value="F:metallodipeptidase activity"/>
    <property type="evidence" value="ECO:0007669"/>
    <property type="project" value="InterPro"/>
</dbReference>
<keyword evidence="24" id="KW-1185">Reference proteome</keyword>
<dbReference type="SUPFAM" id="SSF53187">
    <property type="entry name" value="Zn-dependent exopeptidases"/>
    <property type="match status" value="1"/>
</dbReference>
<evidence type="ECO:0000256" key="9">
    <source>
        <dbReference type="ARBA" id="ARBA00022723"/>
    </source>
</evidence>
<dbReference type="GO" id="GO:0005576">
    <property type="term" value="C:extracellular region"/>
    <property type="evidence" value="ECO:0007669"/>
    <property type="project" value="UniProtKB-SubCell"/>
</dbReference>
<proteinExistence type="predicted"/>
<dbReference type="Pfam" id="PF04389">
    <property type="entry name" value="Peptidase_M28"/>
    <property type="match status" value="1"/>
</dbReference>
<dbReference type="InterPro" id="IPR039866">
    <property type="entry name" value="CPQ"/>
</dbReference>
<dbReference type="OrthoDB" id="9769665at2"/>
<evidence type="ECO:0000256" key="10">
    <source>
        <dbReference type="ARBA" id="ARBA00022729"/>
    </source>
</evidence>
<evidence type="ECO:0000256" key="2">
    <source>
        <dbReference type="ARBA" id="ARBA00004371"/>
    </source>
</evidence>
<dbReference type="GO" id="GO:0006508">
    <property type="term" value="P:proteolysis"/>
    <property type="evidence" value="ECO:0007669"/>
    <property type="project" value="UniProtKB-KW"/>
</dbReference>
<gene>
    <name evidence="23" type="ORF">C8D91_1248</name>
</gene>
<evidence type="ECO:0000256" key="5">
    <source>
        <dbReference type="ARBA" id="ARBA00014116"/>
    </source>
</evidence>
<evidence type="ECO:0000259" key="22">
    <source>
        <dbReference type="Pfam" id="PF04389"/>
    </source>
</evidence>
<dbReference type="PANTHER" id="PTHR12053:SF3">
    <property type="entry name" value="CARBOXYPEPTIDASE Q"/>
    <property type="match status" value="1"/>
</dbReference>
<feature type="chain" id="PRO_5020886095" description="Carboxypeptidase Q" evidence="21">
    <location>
        <begin position="20"/>
        <end position="469"/>
    </location>
</feature>
<evidence type="ECO:0000256" key="19">
    <source>
        <dbReference type="ARBA" id="ARBA00025833"/>
    </source>
</evidence>
<evidence type="ECO:0000256" key="1">
    <source>
        <dbReference type="ARBA" id="ARBA00004240"/>
    </source>
</evidence>
<evidence type="ECO:0000256" key="17">
    <source>
        <dbReference type="ARBA" id="ARBA00023180"/>
    </source>
</evidence>
<dbReference type="AlphaFoldDB" id="A0A4R6XS55"/>
<sequence>MKLMIGLAALSLNAFTVSAHDSDGALYSNEFLADVVELRDQALSHPLAYDLTESLTTEVGARLAGSPGDAKAVAWGKAKFESLGFDRVSLEPVTFDRWTRGVETAEVIAPFPHQLAITALGRTLPTAEAGLQGEVIHFSTLADLAAADPDEVEGKITFISNRMERHKDGSGYGKAVDARGTAAQVTAAKGGIAAIIRSIGTDNNRTPHTGAAKYDKTIPSVPAGAISNPDADLLVNMFKRNLPVEIKLKLTSHWDGTYTSHNVIGDILGNELADQFIVIGCHLDSWDLGTGAIDDASGCGITMAAAHLIKQHLGPLKRTIRVVLWANEEYGLSGATAYHEAHKNRMAQHILGGESDFGAGKIYALGTRVANAALPIVNTMAELLKPLGIEYSNNKSSSGADLIPLRAAGMAVFGLKQDGTQYFDYHHTANDTLDKIDRDELAQNVAAWVVVTALAANTLHDFGFDLTDQ</sequence>
<keyword evidence="7 23" id="KW-0121">Carboxypeptidase</keyword>
<keyword evidence="11" id="KW-0378">Hydrolase</keyword>
<dbReference type="GO" id="GO:0046872">
    <property type="term" value="F:metal ion binding"/>
    <property type="evidence" value="ECO:0007669"/>
    <property type="project" value="UniProtKB-KW"/>
</dbReference>
<keyword evidence="6" id="KW-0964">Secreted</keyword>
<dbReference type="RefSeq" id="WP_099019372.1">
    <property type="nucleotide sequence ID" value="NZ_NIHB01000002.1"/>
</dbReference>
<comment type="subunit">
    <text evidence="19">Homodimer. The monomeric form is inactive while the homodimer is active.</text>
</comment>
<evidence type="ECO:0000256" key="6">
    <source>
        <dbReference type="ARBA" id="ARBA00022525"/>
    </source>
</evidence>
<keyword evidence="9" id="KW-0479">Metal-binding</keyword>
<evidence type="ECO:0000256" key="15">
    <source>
        <dbReference type="ARBA" id="ARBA00023049"/>
    </source>
</evidence>
<evidence type="ECO:0000256" key="8">
    <source>
        <dbReference type="ARBA" id="ARBA00022670"/>
    </source>
</evidence>
<evidence type="ECO:0000256" key="7">
    <source>
        <dbReference type="ARBA" id="ARBA00022645"/>
    </source>
</evidence>
<keyword evidence="12" id="KW-0256">Endoplasmic reticulum</keyword>
<comment type="caution">
    <text evidence="23">The sequence shown here is derived from an EMBL/GenBank/DDBJ whole genome shotgun (WGS) entry which is preliminary data.</text>
</comment>
<accession>A0A4R6XS55</accession>
<organism evidence="23 24">
    <name type="scientific">Marinicella litoralis</name>
    <dbReference type="NCBI Taxonomy" id="644220"/>
    <lineage>
        <taxon>Bacteria</taxon>
        <taxon>Pseudomonadati</taxon>
        <taxon>Pseudomonadota</taxon>
        <taxon>Gammaproteobacteria</taxon>
        <taxon>Lysobacterales</taxon>
        <taxon>Marinicellaceae</taxon>
        <taxon>Marinicella</taxon>
    </lineage>
</organism>
<evidence type="ECO:0000256" key="18">
    <source>
        <dbReference type="ARBA" id="ARBA00023228"/>
    </source>
</evidence>
<keyword evidence="17" id="KW-0325">Glycoprotein</keyword>
<evidence type="ECO:0000256" key="16">
    <source>
        <dbReference type="ARBA" id="ARBA00023145"/>
    </source>
</evidence>
<keyword evidence="18" id="KW-0458">Lysosome</keyword>